<reference evidence="11 12" key="1">
    <citation type="submission" date="2020-05" db="EMBL/GenBank/DDBJ databases">
        <title>Ramlibacter rhizophilus sp. nov., isolated from rhizosphere soil of national flower Mugunghwa from South Korea.</title>
        <authorList>
            <person name="Zheng-Fei Y."/>
            <person name="Huan T."/>
        </authorList>
    </citation>
    <scope>NUCLEOTIDE SEQUENCE [LARGE SCALE GENOMIC DNA]</scope>
    <source>
        <strain evidence="11 12">H242</strain>
    </source>
</reference>
<dbReference type="Gene3D" id="3.30.70.100">
    <property type="match status" value="1"/>
</dbReference>
<accession>A0ABX6P415</accession>
<evidence type="ECO:0000256" key="7">
    <source>
        <dbReference type="SAM" id="Phobius"/>
    </source>
</evidence>
<evidence type="ECO:0000256" key="6">
    <source>
        <dbReference type="ARBA" id="ARBA00023136"/>
    </source>
</evidence>
<dbReference type="SUPFAM" id="SSF50182">
    <property type="entry name" value="Sm-like ribonucleoproteins"/>
    <property type="match status" value="1"/>
</dbReference>
<keyword evidence="4 7" id="KW-0812">Transmembrane</keyword>
<dbReference type="Pfam" id="PF00924">
    <property type="entry name" value="MS_channel_2nd"/>
    <property type="match status" value="1"/>
</dbReference>
<feature type="domain" description="Mechanosensitive ion channel transmembrane helices 2/3" evidence="10">
    <location>
        <begin position="194"/>
        <end position="235"/>
    </location>
</feature>
<dbReference type="EMBL" id="CP053418">
    <property type="protein sequence ID" value="QJW84854.1"/>
    <property type="molecule type" value="Genomic_DNA"/>
</dbReference>
<keyword evidence="3" id="KW-1003">Cell membrane</keyword>
<protein>
    <submittedName>
        <fullName evidence="11">Mechanosensitive ion channel</fullName>
    </submittedName>
</protein>
<feature type="transmembrane region" description="Helical" evidence="7">
    <location>
        <begin position="44"/>
        <end position="66"/>
    </location>
</feature>
<feature type="transmembrane region" description="Helical" evidence="7">
    <location>
        <begin position="112"/>
        <end position="133"/>
    </location>
</feature>
<feature type="transmembrane region" description="Helical" evidence="7">
    <location>
        <begin position="195"/>
        <end position="212"/>
    </location>
</feature>
<feature type="domain" description="Mechanosensitive ion channel MscS C-terminal" evidence="9">
    <location>
        <begin position="310"/>
        <end position="393"/>
    </location>
</feature>
<organism evidence="11 12">
    <name type="scientific">Ramlibacter terrae</name>
    <dbReference type="NCBI Taxonomy" id="2732511"/>
    <lineage>
        <taxon>Bacteria</taxon>
        <taxon>Pseudomonadati</taxon>
        <taxon>Pseudomonadota</taxon>
        <taxon>Betaproteobacteria</taxon>
        <taxon>Burkholderiales</taxon>
        <taxon>Comamonadaceae</taxon>
        <taxon>Ramlibacter</taxon>
    </lineage>
</organism>
<feature type="transmembrane region" description="Helical" evidence="7">
    <location>
        <begin position="78"/>
        <end position="100"/>
    </location>
</feature>
<dbReference type="InterPro" id="IPR052702">
    <property type="entry name" value="MscS-like_channel"/>
</dbReference>
<dbReference type="Pfam" id="PF21082">
    <property type="entry name" value="MS_channel_3rd"/>
    <property type="match status" value="1"/>
</dbReference>
<evidence type="ECO:0000256" key="5">
    <source>
        <dbReference type="ARBA" id="ARBA00022989"/>
    </source>
</evidence>
<dbReference type="InterPro" id="IPR011014">
    <property type="entry name" value="MscS_channel_TM-2"/>
</dbReference>
<dbReference type="PANTHER" id="PTHR30347:SF1">
    <property type="entry name" value="MECHANOSENSITIVE CHANNEL MSCK"/>
    <property type="match status" value="1"/>
</dbReference>
<keyword evidence="5 7" id="KW-1133">Transmembrane helix</keyword>
<dbReference type="Gene3D" id="1.10.287.1260">
    <property type="match status" value="1"/>
</dbReference>
<evidence type="ECO:0000259" key="9">
    <source>
        <dbReference type="Pfam" id="PF21082"/>
    </source>
</evidence>
<evidence type="ECO:0000256" key="3">
    <source>
        <dbReference type="ARBA" id="ARBA00022475"/>
    </source>
</evidence>
<evidence type="ECO:0000313" key="11">
    <source>
        <dbReference type="EMBL" id="QJW84854.1"/>
    </source>
</evidence>
<dbReference type="Gene3D" id="2.30.30.60">
    <property type="match status" value="1"/>
</dbReference>
<keyword evidence="12" id="KW-1185">Reference proteome</keyword>
<evidence type="ECO:0000256" key="2">
    <source>
        <dbReference type="ARBA" id="ARBA00008017"/>
    </source>
</evidence>
<dbReference type="Proteomes" id="UP000500826">
    <property type="component" value="Chromosome"/>
</dbReference>
<dbReference type="InterPro" id="IPR049278">
    <property type="entry name" value="MS_channel_C"/>
</dbReference>
<dbReference type="SUPFAM" id="SSF82861">
    <property type="entry name" value="Mechanosensitive channel protein MscS (YggB), transmembrane region"/>
    <property type="match status" value="1"/>
</dbReference>
<evidence type="ECO:0000313" key="12">
    <source>
        <dbReference type="Proteomes" id="UP000500826"/>
    </source>
</evidence>
<reference evidence="11 12" key="2">
    <citation type="submission" date="2020-05" db="EMBL/GenBank/DDBJ databases">
        <authorList>
            <person name="Khan S.A."/>
            <person name="Jeon C.O."/>
            <person name="Chun B.H."/>
        </authorList>
    </citation>
    <scope>NUCLEOTIDE SEQUENCE [LARGE SCALE GENOMIC DNA]</scope>
    <source>
        <strain evidence="11 12">H242</strain>
    </source>
</reference>
<comment type="similarity">
    <text evidence="2">Belongs to the MscS (TC 1.A.23) family.</text>
</comment>
<dbReference type="SUPFAM" id="SSF82689">
    <property type="entry name" value="Mechanosensitive channel protein MscS (YggB), C-terminal domain"/>
    <property type="match status" value="1"/>
</dbReference>
<evidence type="ECO:0000259" key="10">
    <source>
        <dbReference type="Pfam" id="PF21088"/>
    </source>
</evidence>
<comment type="subcellular location">
    <subcellularLocation>
        <location evidence="1">Cell membrane</location>
        <topology evidence="1">Multi-pass membrane protein</topology>
    </subcellularLocation>
</comment>
<evidence type="ECO:0000256" key="4">
    <source>
        <dbReference type="ARBA" id="ARBA00022692"/>
    </source>
</evidence>
<dbReference type="Pfam" id="PF21088">
    <property type="entry name" value="MS_channel_1st"/>
    <property type="match status" value="1"/>
</dbReference>
<dbReference type="PANTHER" id="PTHR30347">
    <property type="entry name" value="POTASSIUM CHANNEL RELATED"/>
    <property type="match status" value="1"/>
</dbReference>
<evidence type="ECO:0000256" key="1">
    <source>
        <dbReference type="ARBA" id="ARBA00004651"/>
    </source>
</evidence>
<gene>
    <name evidence="11" type="ORF">HK414_18405</name>
</gene>
<feature type="transmembrane region" description="Helical" evidence="7">
    <location>
        <begin position="12"/>
        <end position="32"/>
    </location>
</feature>
<name>A0ABX6P415_9BURK</name>
<feature type="transmembrane region" description="Helical" evidence="7">
    <location>
        <begin position="153"/>
        <end position="174"/>
    </location>
</feature>
<dbReference type="InterPro" id="IPR010920">
    <property type="entry name" value="LSM_dom_sf"/>
</dbReference>
<dbReference type="InterPro" id="IPR011066">
    <property type="entry name" value="MscS_channel_C_sf"/>
</dbReference>
<dbReference type="InterPro" id="IPR049142">
    <property type="entry name" value="MS_channel_1st"/>
</dbReference>
<dbReference type="InterPro" id="IPR023408">
    <property type="entry name" value="MscS_beta-dom_sf"/>
</dbReference>
<proteinExistence type="inferred from homology"/>
<sequence length="420" mass="45433">MLAGLSRGGLGWDIGALVGCLAAAYALCWVLGRDQPKDSIWFGRALVDGVLFPLLALGLAYTARIVLDDYHRVPLLRIVVPILMSLAGIRLLARVLTTVFPSSALARLVERLFSWLARLAAVLWILGLLPAVRAEMQGIQFAFGKAHISLLDLVEGVLSSGVVLVVALWVSATIERKLLRQNIHDLSLRKVASNITRALLLLVGFLFALSAIGVDLTALSVLGGAVGVGLGFGLQKLASNYVSGFVILFERSLRIGDTVRVDGFEGVVADIKTRYTLIRAGNGRESIVPNEKLITERIENLSLDDPRLLVTIDIGIGYDSDVDVAQQHLLDAALGHQGVLREPPPVCRMQRFGADALEFQLLFWVAEPAAQAKTRSDVSLAILKRLREAGIDIPYPQRVVRVEGPVETVSRPAAVRGEAP</sequence>
<dbReference type="InterPro" id="IPR006685">
    <property type="entry name" value="MscS_channel_2nd"/>
</dbReference>
<keyword evidence="6 7" id="KW-0472">Membrane</keyword>
<feature type="domain" description="Mechanosensitive ion channel MscS" evidence="8">
    <location>
        <begin position="237"/>
        <end position="302"/>
    </location>
</feature>
<evidence type="ECO:0000259" key="8">
    <source>
        <dbReference type="Pfam" id="PF00924"/>
    </source>
</evidence>